<dbReference type="Proteomes" id="UP000494301">
    <property type="component" value="Unassembled WGS sequence"/>
</dbReference>
<feature type="transmembrane region" description="Helical" evidence="1">
    <location>
        <begin position="41"/>
        <end position="60"/>
    </location>
</feature>
<proteinExistence type="predicted"/>
<keyword evidence="1" id="KW-0812">Transmembrane</keyword>
<keyword evidence="1" id="KW-0472">Membrane</keyword>
<organism evidence="2 3">
    <name type="scientific">Burkholderia aenigmatica</name>
    <dbReference type="NCBI Taxonomy" id="2015348"/>
    <lineage>
        <taxon>Bacteria</taxon>
        <taxon>Pseudomonadati</taxon>
        <taxon>Pseudomonadota</taxon>
        <taxon>Betaproteobacteria</taxon>
        <taxon>Burkholderiales</taxon>
        <taxon>Burkholderiaceae</taxon>
        <taxon>Burkholderia</taxon>
        <taxon>Burkholderia cepacia complex</taxon>
    </lineage>
</organism>
<name>A0A6J5IR47_9BURK</name>
<accession>A0A6J5IR47</accession>
<dbReference type="AlphaFoldDB" id="A0A6J5IR47"/>
<sequence>MNSLQPAFPQNKRSSVMRAPSDNSLLASCDELYGYVAKGSAVATACGVAVGCVWFLCVAYRAGVLTWPW</sequence>
<evidence type="ECO:0000256" key="1">
    <source>
        <dbReference type="SAM" id="Phobius"/>
    </source>
</evidence>
<evidence type="ECO:0000313" key="2">
    <source>
        <dbReference type="EMBL" id="CAB3962245.1"/>
    </source>
</evidence>
<protein>
    <submittedName>
        <fullName evidence="2">Uncharacterized protein</fullName>
    </submittedName>
</protein>
<evidence type="ECO:0000313" key="3">
    <source>
        <dbReference type="Proteomes" id="UP000494301"/>
    </source>
</evidence>
<dbReference type="EMBL" id="CABWIL020000005">
    <property type="protein sequence ID" value="CAB3962245.1"/>
    <property type="molecule type" value="Genomic_DNA"/>
</dbReference>
<reference evidence="2 3" key="1">
    <citation type="submission" date="2020-04" db="EMBL/GenBank/DDBJ databases">
        <authorList>
            <person name="Depoorter E."/>
        </authorList>
    </citation>
    <scope>NUCLEOTIDE SEQUENCE [LARGE SCALE GENOMIC DNA]</scope>
    <source>
        <strain evidence="2 3">BCC0217</strain>
    </source>
</reference>
<gene>
    <name evidence="2" type="ORF">BLA3211_01631</name>
</gene>
<keyword evidence="1" id="KW-1133">Transmembrane helix</keyword>